<evidence type="ECO:0000256" key="4">
    <source>
        <dbReference type="ARBA" id="ARBA00023180"/>
    </source>
</evidence>
<dbReference type="Proteomes" id="UP001107558">
    <property type="component" value="Chromosome 3"/>
</dbReference>
<dbReference type="Pfam" id="PF00047">
    <property type="entry name" value="ig"/>
    <property type="match status" value="1"/>
</dbReference>
<dbReference type="OrthoDB" id="5985519at2759"/>
<dbReference type="Pfam" id="PF23560">
    <property type="entry name" value="GBD_Hemicentin"/>
    <property type="match status" value="1"/>
</dbReference>
<name>A0A9J6BU79_POLVA</name>
<dbReference type="InterPro" id="IPR052577">
    <property type="entry name" value="VWA7"/>
</dbReference>
<feature type="signal peptide" evidence="5">
    <location>
        <begin position="1"/>
        <end position="20"/>
    </location>
</feature>
<feature type="domain" description="Ig-like" evidence="7">
    <location>
        <begin position="493"/>
        <end position="572"/>
    </location>
</feature>
<dbReference type="GO" id="GO:0005576">
    <property type="term" value="C:extracellular region"/>
    <property type="evidence" value="ECO:0007669"/>
    <property type="project" value="UniProtKB-SubCell"/>
</dbReference>
<evidence type="ECO:0000313" key="8">
    <source>
        <dbReference type="EMBL" id="KAG5673444.1"/>
    </source>
</evidence>
<evidence type="ECO:0008006" key="10">
    <source>
        <dbReference type="Google" id="ProtNLM"/>
    </source>
</evidence>
<proteinExistence type="predicted"/>
<comment type="subcellular location">
    <subcellularLocation>
        <location evidence="1">Secreted</location>
    </subcellularLocation>
</comment>
<dbReference type="InterPro" id="IPR003599">
    <property type="entry name" value="Ig_sub"/>
</dbReference>
<evidence type="ECO:0000256" key="1">
    <source>
        <dbReference type="ARBA" id="ARBA00004613"/>
    </source>
</evidence>
<dbReference type="InterPro" id="IPR013151">
    <property type="entry name" value="Immunoglobulin_dom"/>
</dbReference>
<comment type="caution">
    <text evidence="8">The sequence shown here is derived from an EMBL/GenBank/DDBJ whole genome shotgun (WGS) entry which is preliminary data.</text>
</comment>
<accession>A0A9J6BU79</accession>
<dbReference type="SUPFAM" id="SSF48726">
    <property type="entry name" value="Immunoglobulin"/>
    <property type="match status" value="1"/>
</dbReference>
<dbReference type="EMBL" id="JADBJN010000003">
    <property type="protein sequence ID" value="KAG5673444.1"/>
    <property type="molecule type" value="Genomic_DNA"/>
</dbReference>
<reference evidence="8" key="1">
    <citation type="submission" date="2021-03" db="EMBL/GenBank/DDBJ databases">
        <title>Chromosome level genome of the anhydrobiotic midge Polypedilum vanderplanki.</title>
        <authorList>
            <person name="Yoshida Y."/>
            <person name="Kikawada T."/>
            <person name="Gusev O."/>
        </authorList>
    </citation>
    <scope>NUCLEOTIDE SEQUENCE</scope>
    <source>
        <strain evidence="8">NIAS01</strain>
        <tissue evidence="8">Whole body or cell culture</tissue>
    </source>
</reference>
<feature type="domain" description="Ig-like" evidence="7">
    <location>
        <begin position="398"/>
        <end position="483"/>
    </location>
</feature>
<keyword evidence="2" id="KW-0964">Secreted</keyword>
<dbReference type="InterPro" id="IPR032675">
    <property type="entry name" value="LRR_dom_sf"/>
</dbReference>
<dbReference type="SUPFAM" id="SSF52058">
    <property type="entry name" value="L domain-like"/>
    <property type="match status" value="1"/>
</dbReference>
<keyword evidence="4" id="KW-0325">Glycoprotein</keyword>
<dbReference type="PROSITE" id="PS50835">
    <property type="entry name" value="IG_LIKE"/>
    <property type="match status" value="2"/>
</dbReference>
<dbReference type="PANTHER" id="PTHR14905:SF7">
    <property type="entry name" value="VON WILLEBRAND FACTOR A DOMAIN-CONTAINING PROTEIN 7"/>
    <property type="match status" value="1"/>
</dbReference>
<organism evidence="8 9">
    <name type="scientific">Polypedilum vanderplanki</name>
    <name type="common">Sleeping chironomid midge</name>
    <dbReference type="NCBI Taxonomy" id="319348"/>
    <lineage>
        <taxon>Eukaryota</taxon>
        <taxon>Metazoa</taxon>
        <taxon>Ecdysozoa</taxon>
        <taxon>Arthropoda</taxon>
        <taxon>Hexapoda</taxon>
        <taxon>Insecta</taxon>
        <taxon>Pterygota</taxon>
        <taxon>Neoptera</taxon>
        <taxon>Endopterygota</taxon>
        <taxon>Diptera</taxon>
        <taxon>Nematocera</taxon>
        <taxon>Chironomoidea</taxon>
        <taxon>Chironomidae</taxon>
        <taxon>Chironominae</taxon>
        <taxon>Polypedilum</taxon>
        <taxon>Polypedilum</taxon>
    </lineage>
</organism>
<dbReference type="InterPro" id="IPR056861">
    <property type="entry name" value="HMCN1-like_VWA"/>
</dbReference>
<evidence type="ECO:0000259" key="7">
    <source>
        <dbReference type="PROSITE" id="PS50835"/>
    </source>
</evidence>
<dbReference type="AlphaFoldDB" id="A0A9J6BU79"/>
<sequence>MKVQSVLIVIVSFLASVDLAIEDRSLAIVFDGTGSMGKDLEQLKSAAKQIVDNLSTQEENHIAEYILVVFRDPDIDQPFITKNPHDLFHKLDKIRVHGGGDCPEQALSGIESALKHAKQRSFAFVFTDADSKDFSKEDDVVDLINSKEIILNILVTGNCGEKFPISGKEIYHNLTNYGRGQVLEITKNDVHSVVSSFIPHLQVHYEPILEAKYEGEKYNTFFIDGTMDNLNLRIAGNNPNIQVKDPHNNLADTRLVVNLPNLKVVEVLNPEKGKYSVRTNADSSYTLKIGGDTKIHFNYGFSTTPIHNISKFNRQVIDNSENIITIAVDSSHSVKELTNILIKAKNIDGSEYKIKHELKKVNENVYQTSPINFPDNSFEIFVDGIDKEGDDFERFIKPVVRENDFFFGHKFHEVIEGNSLTLTCGSSESEGQAIKSWSYNDEILSSEKSNYDKSLKLQLNGVTRKDSGKYECKIEGTDDISVRAFHIRVVVKPSIELISNIDVLKIGSDCILKCNYQTNKPVNLTWTDEKGNILQRNKQIYTFKVPSDIKSKKIICNVTTQDFNYPTTVSFSPQLTTIETNSDSIICDVPKTKDWEEIGEQSTCNARNFPNNPLKVVYSNKNSTNKILAFTLNSIKIKKFPNNLNNLFDTKIIAIKCTDTRISSIHSDDLKPYGLELIYLDLNGNSLVFIEKNLFEYNKNLKIIRLADNNIAYIDGNVFDELINRNKLLIVTMSDNKCIDYDAKNEKDVKSLAEQVKGECDTEYIKWTSSGCEQ</sequence>
<dbReference type="Gene3D" id="3.80.10.10">
    <property type="entry name" value="Ribonuclease Inhibitor"/>
    <property type="match status" value="1"/>
</dbReference>
<dbReference type="InterPro" id="IPR003598">
    <property type="entry name" value="Ig_sub2"/>
</dbReference>
<dbReference type="InterPro" id="IPR036179">
    <property type="entry name" value="Ig-like_dom_sf"/>
</dbReference>
<gene>
    <name evidence="8" type="ORF">PVAND_003490</name>
</gene>
<dbReference type="Gene3D" id="3.40.50.410">
    <property type="entry name" value="von Willebrand factor, type A domain"/>
    <property type="match status" value="1"/>
</dbReference>
<dbReference type="SUPFAM" id="SSF53300">
    <property type="entry name" value="vWA-like"/>
    <property type="match status" value="1"/>
</dbReference>
<dbReference type="InterPro" id="IPR002035">
    <property type="entry name" value="VWF_A"/>
</dbReference>
<feature type="domain" description="VWFA" evidence="6">
    <location>
        <begin position="25"/>
        <end position="201"/>
    </location>
</feature>
<evidence type="ECO:0000313" key="9">
    <source>
        <dbReference type="Proteomes" id="UP001107558"/>
    </source>
</evidence>
<dbReference type="SMART" id="SM00409">
    <property type="entry name" value="IG"/>
    <property type="match status" value="1"/>
</dbReference>
<dbReference type="InterPro" id="IPR013783">
    <property type="entry name" value="Ig-like_fold"/>
</dbReference>
<feature type="chain" id="PRO_5039893898" description="Hemicentin-1-like" evidence="5">
    <location>
        <begin position="21"/>
        <end position="774"/>
    </location>
</feature>
<keyword evidence="3 5" id="KW-0732">Signal</keyword>
<keyword evidence="9" id="KW-1185">Reference proteome</keyword>
<dbReference type="SMART" id="SM00408">
    <property type="entry name" value="IGc2"/>
    <property type="match status" value="1"/>
</dbReference>
<dbReference type="CDD" id="cd00198">
    <property type="entry name" value="vWFA"/>
    <property type="match status" value="1"/>
</dbReference>
<dbReference type="PROSITE" id="PS50234">
    <property type="entry name" value="VWFA"/>
    <property type="match status" value="1"/>
</dbReference>
<dbReference type="Gene3D" id="2.60.40.10">
    <property type="entry name" value="Immunoglobulins"/>
    <property type="match status" value="1"/>
</dbReference>
<evidence type="ECO:0000259" key="6">
    <source>
        <dbReference type="PROSITE" id="PS50234"/>
    </source>
</evidence>
<dbReference type="InterPro" id="IPR036465">
    <property type="entry name" value="vWFA_dom_sf"/>
</dbReference>
<evidence type="ECO:0000256" key="2">
    <source>
        <dbReference type="ARBA" id="ARBA00022525"/>
    </source>
</evidence>
<dbReference type="Pfam" id="PF25106">
    <property type="entry name" value="VWA_4"/>
    <property type="match status" value="1"/>
</dbReference>
<dbReference type="GO" id="GO:0032991">
    <property type="term" value="C:protein-containing complex"/>
    <property type="evidence" value="ECO:0007669"/>
    <property type="project" value="UniProtKB-ARBA"/>
</dbReference>
<protein>
    <recommendedName>
        <fullName evidence="10">Hemicentin-1-like</fullName>
    </recommendedName>
</protein>
<dbReference type="PANTHER" id="PTHR14905">
    <property type="entry name" value="NG37"/>
    <property type="match status" value="1"/>
</dbReference>
<evidence type="ECO:0000256" key="5">
    <source>
        <dbReference type="SAM" id="SignalP"/>
    </source>
</evidence>
<evidence type="ECO:0000256" key="3">
    <source>
        <dbReference type="ARBA" id="ARBA00022729"/>
    </source>
</evidence>
<dbReference type="InterPro" id="IPR007110">
    <property type="entry name" value="Ig-like_dom"/>
</dbReference>
<dbReference type="InterPro" id="IPR056475">
    <property type="entry name" value="GBD_Hemicentin/VWA7"/>
</dbReference>